<evidence type="ECO:0000256" key="5">
    <source>
        <dbReference type="ARBA" id="ARBA00023292"/>
    </source>
</evidence>
<dbReference type="InterPro" id="IPR000742">
    <property type="entry name" value="EGF"/>
</dbReference>
<feature type="coiled-coil region" evidence="7">
    <location>
        <begin position="845"/>
        <end position="902"/>
    </location>
</feature>
<dbReference type="InterPro" id="IPR056863">
    <property type="entry name" value="LMN_ATRN_NET-like_EGF"/>
</dbReference>
<dbReference type="Pfam" id="PF24973">
    <property type="entry name" value="EGF_LMN_ATRN"/>
    <property type="match status" value="1"/>
</dbReference>
<comment type="caution">
    <text evidence="6">Lacks conserved residue(s) required for the propagation of feature annotation.</text>
</comment>
<evidence type="ECO:0000313" key="11">
    <source>
        <dbReference type="Proteomes" id="UP000648187"/>
    </source>
</evidence>
<keyword evidence="1" id="KW-0732">Signal</keyword>
<dbReference type="PROSITE" id="PS50027">
    <property type="entry name" value="EGF_LAM_2"/>
    <property type="match status" value="1"/>
</dbReference>
<feature type="disulfide bond" evidence="6">
    <location>
        <begin position="160"/>
        <end position="169"/>
    </location>
</feature>
<evidence type="ECO:0000256" key="8">
    <source>
        <dbReference type="SAM" id="Phobius"/>
    </source>
</evidence>
<evidence type="ECO:0000313" key="10">
    <source>
        <dbReference type="EMBL" id="KAF9421725.1"/>
    </source>
</evidence>
<keyword evidence="8" id="KW-0472">Membrane</keyword>
<evidence type="ECO:0000256" key="3">
    <source>
        <dbReference type="ARBA" id="ARBA00023157"/>
    </source>
</evidence>
<keyword evidence="2" id="KW-0677">Repeat</keyword>
<keyword evidence="11" id="KW-1185">Reference proteome</keyword>
<comment type="caution">
    <text evidence="10">The sequence shown here is derived from an EMBL/GenBank/DDBJ whole genome shotgun (WGS) entry which is preliminary data.</text>
</comment>
<dbReference type="InterPro" id="IPR050440">
    <property type="entry name" value="Laminin/Netrin_ECM"/>
</dbReference>
<dbReference type="PROSITE" id="PS01248">
    <property type="entry name" value="EGF_LAM_1"/>
    <property type="match status" value="1"/>
</dbReference>
<dbReference type="AlphaFoldDB" id="A0A835GNU9"/>
<dbReference type="SUPFAM" id="SSF57196">
    <property type="entry name" value="EGF/Laminin"/>
    <property type="match status" value="4"/>
</dbReference>
<reference evidence="10" key="1">
    <citation type="submission" date="2020-08" db="EMBL/GenBank/DDBJ databases">
        <title>Spodoptera exigua strain:BAW_Kor-Di-RS1 Genome sequencing and assembly.</title>
        <authorList>
            <person name="Kim J."/>
            <person name="Nam H.Y."/>
            <person name="Kwon M."/>
            <person name="Choi J.H."/>
            <person name="Cho S.R."/>
            <person name="Kim G.-H."/>
        </authorList>
    </citation>
    <scope>NUCLEOTIDE SEQUENCE</scope>
    <source>
        <strain evidence="10">BAW_Kor-Di-RS1</strain>
        <tissue evidence="10">Whole-body</tissue>
    </source>
</reference>
<keyword evidence="8" id="KW-1133">Transmembrane helix</keyword>
<dbReference type="SMART" id="SM00180">
    <property type="entry name" value="EGF_Lam"/>
    <property type="match status" value="4"/>
</dbReference>
<feature type="coiled-coil region" evidence="7">
    <location>
        <begin position="351"/>
        <end position="514"/>
    </location>
</feature>
<gene>
    <name evidence="10" type="ORF">HW555_002406</name>
</gene>
<dbReference type="CDD" id="cd00055">
    <property type="entry name" value="EGF_Lam"/>
    <property type="match status" value="4"/>
</dbReference>
<dbReference type="InterPro" id="IPR002049">
    <property type="entry name" value="LE_dom"/>
</dbReference>
<dbReference type="Gene3D" id="1.10.287.950">
    <property type="entry name" value="Methyl-accepting chemotaxis protein"/>
    <property type="match status" value="1"/>
</dbReference>
<dbReference type="Gene3D" id="2.10.25.10">
    <property type="entry name" value="Laminin"/>
    <property type="match status" value="4"/>
</dbReference>
<sequence length="929" mass="101632">MLGTTVRSAHLDSNMNQLMEDPTRLAYLVTVMDMLIFVTLLLQKLKGFCICKHNTTGSNCELCAKGFYGNAIAGTPDDCKPCPCPKDSGCIQLMDGSIVCTDCPEGYAGPKCEVCADGYFGDPTGQFGPPKQCELCQCNGNVDPNAVGNCNRTTGACLKCIYNTDGEHCDKCLSGFFGDALDPKKKGDCKPCQCHEAGTVESAEGPPQCDGLTGLCSCHPHVIGRNCDKTATTISTLEPVVSPASVTLRGRSTAPVTPTTDNVTANLALMVNTAIAVVRTTTGSQLKVAETVTVMNGDPQTTSVTCPDSVPAKRMSKDDAVTGVWRTKNVVPDGQGCEDCPPCYNLVLDAVNQHRRELKELDDILAKISKSPTVVENADFDNELQQVRGDIERLVQDAQAELGNGPGASLTNNLAELAERLADVRNMLFKIEDESYDGNEAVEKSKGNVSKAEDTIEAAQKEINRYPRLATGRINLASNQSICQLLRRSLDLLAEKLENEAKNIREIADKAFNTSITANRIAKDGITKQANISNEVQILTNELNAASGKLNSMTELADQALKRAKDVYDEALGLYAEVNTTLLPDIKISKLKETAREMNKTIDEKSAELERLVADNENTLEQLENAIKQGRGLLEQGHERQDELNDLLAKLDELQEQARNDVELTNQTLKDANEIYKTLKEFSDQVTESRQLAEQAALDVPAVQAKIAAADDSINSITEQLYTASDKAKDARDLAQKAQKEFADKASEAAFEVRKKSSASRSEASKLRFEAEKLSTRVQETATQIGNLEKEAAENMQLTRDAKMKVGQANTDAREAEKQVSKGLEDLKVIMDELQNLPTLDDQALDRLQESLDKAESDLIAVDLDGKIKSLTEAKNNHQRWMKQYEDEHSHLRLEVDNIKEILDQLPEGCFKRIVLEPTEGPSRAASFR</sequence>
<evidence type="ECO:0000256" key="6">
    <source>
        <dbReference type="PROSITE-ProRule" id="PRU00460"/>
    </source>
</evidence>
<feature type="transmembrane region" description="Helical" evidence="8">
    <location>
        <begin position="25"/>
        <end position="42"/>
    </location>
</feature>
<dbReference type="PANTHER" id="PTHR10574:SF435">
    <property type="entry name" value="LAMININ SUBUNIT GAMMA-1"/>
    <property type="match status" value="1"/>
</dbReference>
<keyword evidence="8" id="KW-0812">Transmembrane</keyword>
<keyword evidence="3 6" id="KW-1015">Disulfide bond</keyword>
<keyword evidence="4" id="KW-0325">Glycoprotein</keyword>
<proteinExistence type="predicted"/>
<keyword evidence="7" id="KW-0175">Coiled coil</keyword>
<feature type="coiled-coil region" evidence="7">
    <location>
        <begin position="588"/>
        <end position="675"/>
    </location>
</feature>
<evidence type="ECO:0000256" key="2">
    <source>
        <dbReference type="ARBA" id="ARBA00022737"/>
    </source>
</evidence>
<evidence type="ECO:0000256" key="4">
    <source>
        <dbReference type="ARBA" id="ARBA00023180"/>
    </source>
</evidence>
<feature type="domain" description="Laminin EGF-like" evidence="9">
    <location>
        <begin position="136"/>
        <end position="191"/>
    </location>
</feature>
<evidence type="ECO:0000256" key="1">
    <source>
        <dbReference type="ARBA" id="ARBA00022729"/>
    </source>
</evidence>
<accession>A0A835GNU9</accession>
<evidence type="ECO:0000259" key="9">
    <source>
        <dbReference type="PROSITE" id="PS50027"/>
    </source>
</evidence>
<dbReference type="Proteomes" id="UP000648187">
    <property type="component" value="Unassembled WGS sequence"/>
</dbReference>
<dbReference type="Pfam" id="PF00053">
    <property type="entry name" value="EGF_laminin"/>
    <property type="match status" value="3"/>
</dbReference>
<keyword evidence="5 6" id="KW-0424">Laminin EGF-like domain</keyword>
<dbReference type="GO" id="GO:0009888">
    <property type="term" value="P:tissue development"/>
    <property type="evidence" value="ECO:0007669"/>
    <property type="project" value="TreeGrafter"/>
</dbReference>
<dbReference type="FunFam" id="2.10.25.10:FF:000174">
    <property type="entry name" value="Laminin subunit gamma-1"/>
    <property type="match status" value="1"/>
</dbReference>
<dbReference type="GO" id="GO:0009887">
    <property type="term" value="P:animal organ morphogenesis"/>
    <property type="evidence" value="ECO:0007669"/>
    <property type="project" value="TreeGrafter"/>
</dbReference>
<dbReference type="SMART" id="SM00181">
    <property type="entry name" value="EGF"/>
    <property type="match status" value="2"/>
</dbReference>
<name>A0A835GNU9_SPOEX</name>
<dbReference type="GO" id="GO:0048731">
    <property type="term" value="P:system development"/>
    <property type="evidence" value="ECO:0007669"/>
    <property type="project" value="UniProtKB-ARBA"/>
</dbReference>
<feature type="coiled-coil region" evidence="7">
    <location>
        <begin position="728"/>
        <end position="791"/>
    </location>
</feature>
<organism evidence="10 11">
    <name type="scientific">Spodoptera exigua</name>
    <name type="common">Beet armyworm</name>
    <name type="synonym">Noctua fulgens</name>
    <dbReference type="NCBI Taxonomy" id="7107"/>
    <lineage>
        <taxon>Eukaryota</taxon>
        <taxon>Metazoa</taxon>
        <taxon>Ecdysozoa</taxon>
        <taxon>Arthropoda</taxon>
        <taxon>Hexapoda</taxon>
        <taxon>Insecta</taxon>
        <taxon>Pterygota</taxon>
        <taxon>Neoptera</taxon>
        <taxon>Endopterygota</taxon>
        <taxon>Lepidoptera</taxon>
        <taxon>Glossata</taxon>
        <taxon>Ditrysia</taxon>
        <taxon>Noctuoidea</taxon>
        <taxon>Noctuidae</taxon>
        <taxon>Amphipyrinae</taxon>
        <taxon>Spodoptera</taxon>
    </lineage>
</organism>
<evidence type="ECO:0000256" key="7">
    <source>
        <dbReference type="SAM" id="Coils"/>
    </source>
</evidence>
<dbReference type="EMBL" id="JACKWZ010000022">
    <property type="protein sequence ID" value="KAF9421725.1"/>
    <property type="molecule type" value="Genomic_DNA"/>
</dbReference>
<dbReference type="PANTHER" id="PTHR10574">
    <property type="entry name" value="NETRIN/LAMININ-RELATED"/>
    <property type="match status" value="1"/>
</dbReference>
<protein>
    <recommendedName>
        <fullName evidence="9">Laminin EGF-like domain-containing protein</fullName>
    </recommendedName>
</protein>